<accession>A0A1I7XM58</accession>
<reference evidence="2" key="1">
    <citation type="submission" date="2016-11" db="UniProtKB">
        <authorList>
            <consortium name="WormBaseParasite"/>
        </authorList>
    </citation>
    <scope>IDENTIFICATION</scope>
</reference>
<sequence>MFIPSTVQSVDPRREEQYLVISSTLGPLAIWKCIMERVLFYSDCCDVPVSDIISSMEVDAPIVSMKILDDYSLGVLSTAGLHTISRSDSTSNLFVT</sequence>
<protein>
    <submittedName>
        <fullName evidence="2">ACT_7 domain-containing protein</fullName>
    </submittedName>
</protein>
<keyword evidence="1" id="KW-1185">Reference proteome</keyword>
<evidence type="ECO:0000313" key="1">
    <source>
        <dbReference type="Proteomes" id="UP000095283"/>
    </source>
</evidence>
<name>A0A1I7XM58_HETBA</name>
<organism evidence="1 2">
    <name type="scientific">Heterorhabditis bacteriophora</name>
    <name type="common">Entomopathogenic nematode worm</name>
    <dbReference type="NCBI Taxonomy" id="37862"/>
    <lineage>
        <taxon>Eukaryota</taxon>
        <taxon>Metazoa</taxon>
        <taxon>Ecdysozoa</taxon>
        <taxon>Nematoda</taxon>
        <taxon>Chromadorea</taxon>
        <taxon>Rhabditida</taxon>
        <taxon>Rhabditina</taxon>
        <taxon>Rhabditomorpha</taxon>
        <taxon>Strongyloidea</taxon>
        <taxon>Heterorhabditidae</taxon>
        <taxon>Heterorhabditis</taxon>
    </lineage>
</organism>
<dbReference type="AlphaFoldDB" id="A0A1I7XM58"/>
<proteinExistence type="predicted"/>
<dbReference type="WBParaSite" id="Hba_18612">
    <property type="protein sequence ID" value="Hba_18612"/>
    <property type="gene ID" value="Hba_18612"/>
</dbReference>
<evidence type="ECO:0000313" key="2">
    <source>
        <dbReference type="WBParaSite" id="Hba_18612"/>
    </source>
</evidence>
<dbReference type="Proteomes" id="UP000095283">
    <property type="component" value="Unplaced"/>
</dbReference>